<dbReference type="EMBL" id="JAPEIS010000009">
    <property type="protein sequence ID" value="KAJ8063428.1"/>
    <property type="molecule type" value="Genomic_DNA"/>
</dbReference>
<sequence>MILPKSTIISNLSYIATGDWSTENSTSNQADKTSPRRSDRVRIKRYRKPKVDKDVPFHLNSIYNSNTTLHSTVPDDEFDSSSDYSDQESFKNSINFIQIPEQGFVEEINSDDADDEEDLENEITSYAAALQRKRPRPTVSSESEHARPPPQSQKEIRNQNKNLFAPVEIFMIHHVNSLALTLVPRSHFI</sequence>
<evidence type="ECO:0000313" key="3">
    <source>
        <dbReference type="Proteomes" id="UP001152300"/>
    </source>
</evidence>
<feature type="region of interest" description="Disordered" evidence="1">
    <location>
        <begin position="20"/>
        <end position="39"/>
    </location>
</feature>
<accession>A0A9X0AJJ4</accession>
<evidence type="ECO:0000313" key="2">
    <source>
        <dbReference type="EMBL" id="KAJ8063428.1"/>
    </source>
</evidence>
<feature type="region of interest" description="Disordered" evidence="1">
    <location>
        <begin position="66"/>
        <end position="86"/>
    </location>
</feature>
<protein>
    <submittedName>
        <fullName evidence="2">Uncharacterized protein</fullName>
    </submittedName>
</protein>
<dbReference type="Proteomes" id="UP001152300">
    <property type="component" value="Unassembled WGS sequence"/>
</dbReference>
<comment type="caution">
    <text evidence="2">The sequence shown here is derived from an EMBL/GenBank/DDBJ whole genome shotgun (WGS) entry which is preliminary data.</text>
</comment>
<dbReference type="AlphaFoldDB" id="A0A9X0AJJ4"/>
<feature type="region of interest" description="Disordered" evidence="1">
    <location>
        <begin position="127"/>
        <end position="157"/>
    </location>
</feature>
<reference evidence="2" key="1">
    <citation type="submission" date="2022-11" db="EMBL/GenBank/DDBJ databases">
        <title>Genome Resource of Sclerotinia nivalis Strain SnTB1, a Plant Pathogen Isolated from American Ginseng.</title>
        <authorList>
            <person name="Fan S."/>
        </authorList>
    </citation>
    <scope>NUCLEOTIDE SEQUENCE</scope>
    <source>
        <strain evidence="2">SnTB1</strain>
    </source>
</reference>
<name>A0A9X0AJJ4_9HELO</name>
<feature type="compositionally biased region" description="Polar residues" evidence="1">
    <location>
        <begin position="20"/>
        <end position="32"/>
    </location>
</feature>
<organism evidence="2 3">
    <name type="scientific">Sclerotinia nivalis</name>
    <dbReference type="NCBI Taxonomy" id="352851"/>
    <lineage>
        <taxon>Eukaryota</taxon>
        <taxon>Fungi</taxon>
        <taxon>Dikarya</taxon>
        <taxon>Ascomycota</taxon>
        <taxon>Pezizomycotina</taxon>
        <taxon>Leotiomycetes</taxon>
        <taxon>Helotiales</taxon>
        <taxon>Sclerotiniaceae</taxon>
        <taxon>Sclerotinia</taxon>
    </lineage>
</organism>
<keyword evidence="3" id="KW-1185">Reference proteome</keyword>
<evidence type="ECO:0000256" key="1">
    <source>
        <dbReference type="SAM" id="MobiDB-lite"/>
    </source>
</evidence>
<proteinExistence type="predicted"/>
<gene>
    <name evidence="2" type="ORF">OCU04_008647</name>
</gene>